<feature type="compositionally biased region" description="Basic and acidic residues" evidence="1">
    <location>
        <begin position="354"/>
        <end position="369"/>
    </location>
</feature>
<name>A0AAN6XS23_9PEZI</name>
<protein>
    <recommendedName>
        <fullName evidence="4">Gag protein</fullName>
    </recommendedName>
</protein>
<gene>
    <name evidence="2" type="ORF">QBC37DRAFT_435865</name>
</gene>
<organism evidence="2 3">
    <name type="scientific">Rhypophila decipiens</name>
    <dbReference type="NCBI Taxonomy" id="261697"/>
    <lineage>
        <taxon>Eukaryota</taxon>
        <taxon>Fungi</taxon>
        <taxon>Dikarya</taxon>
        <taxon>Ascomycota</taxon>
        <taxon>Pezizomycotina</taxon>
        <taxon>Sordariomycetes</taxon>
        <taxon>Sordariomycetidae</taxon>
        <taxon>Sordariales</taxon>
        <taxon>Naviculisporaceae</taxon>
        <taxon>Rhypophila</taxon>
    </lineage>
</organism>
<sequence>MVSQSIGDTFTTVLKGPSDWETWSNAILKKASQLEALDLLLGNESFMPKPRLPSLADHAKGNNTTAGTNNAENITRGPALNTRSRRENITQDSTQTLDGSNQSVANSPPPTETTSTAITMTDLDAEGKESLKYAERQYDRLFANYRAQIRAKDTINDFIEKTVAPHYKDTCCKYDMTITEMYQALKEQVGVSTNRANFLAREAYRAALKPPTKNAKELEKWVEQWEKAIAAAQSKNIAEATSTDTWFADFLDAVDSVASGWVTAYRMANQTAVNNNKITFRTVGNDFRDEVRRILRSQVGSHPRIAKGTFGPTFNGKNGDYIPHADQENNKKRRNNSNEGWDASKKAKVPPSGRQERPGDGPSHDERLTRKPCPICGLLHALKRCFYAFPEKAWSGWTPNPDVQEIAKKNLMVPKFGEQVEAIKQAETAEKNTD</sequence>
<proteinExistence type="predicted"/>
<reference evidence="2" key="2">
    <citation type="submission" date="2023-05" db="EMBL/GenBank/DDBJ databases">
        <authorList>
            <consortium name="Lawrence Berkeley National Laboratory"/>
            <person name="Steindorff A."/>
            <person name="Hensen N."/>
            <person name="Bonometti L."/>
            <person name="Westerberg I."/>
            <person name="Brannstrom I.O."/>
            <person name="Guillou S."/>
            <person name="Cros-Aarteil S."/>
            <person name="Calhoun S."/>
            <person name="Haridas S."/>
            <person name="Kuo A."/>
            <person name="Mondo S."/>
            <person name="Pangilinan J."/>
            <person name="Riley R."/>
            <person name="Labutti K."/>
            <person name="Andreopoulos B."/>
            <person name="Lipzen A."/>
            <person name="Chen C."/>
            <person name="Yanf M."/>
            <person name="Daum C."/>
            <person name="Ng V."/>
            <person name="Clum A."/>
            <person name="Ohm R."/>
            <person name="Martin F."/>
            <person name="Silar P."/>
            <person name="Natvig D."/>
            <person name="Lalanne C."/>
            <person name="Gautier V."/>
            <person name="Ament-Velasquez S.L."/>
            <person name="Kruys A."/>
            <person name="Hutchinson M.I."/>
            <person name="Powell A.J."/>
            <person name="Barry K."/>
            <person name="Miller A.N."/>
            <person name="Grigoriev I.V."/>
            <person name="Debuchy R."/>
            <person name="Gladieux P."/>
            <person name="Thoren M.H."/>
            <person name="Johannesson H."/>
        </authorList>
    </citation>
    <scope>NUCLEOTIDE SEQUENCE</scope>
    <source>
        <strain evidence="2">PSN293</strain>
    </source>
</reference>
<dbReference type="Proteomes" id="UP001301769">
    <property type="component" value="Unassembled WGS sequence"/>
</dbReference>
<feature type="region of interest" description="Disordered" evidence="1">
    <location>
        <begin position="51"/>
        <end position="119"/>
    </location>
</feature>
<feature type="compositionally biased region" description="Low complexity" evidence="1">
    <location>
        <begin position="61"/>
        <end position="71"/>
    </location>
</feature>
<evidence type="ECO:0000256" key="1">
    <source>
        <dbReference type="SAM" id="MobiDB-lite"/>
    </source>
</evidence>
<feature type="compositionally biased region" description="Polar residues" evidence="1">
    <location>
        <begin position="90"/>
        <end position="119"/>
    </location>
</feature>
<comment type="caution">
    <text evidence="2">The sequence shown here is derived from an EMBL/GenBank/DDBJ whole genome shotgun (WGS) entry which is preliminary data.</text>
</comment>
<dbReference type="AlphaFoldDB" id="A0AAN6XS23"/>
<feature type="region of interest" description="Disordered" evidence="1">
    <location>
        <begin position="303"/>
        <end position="370"/>
    </location>
</feature>
<evidence type="ECO:0008006" key="4">
    <source>
        <dbReference type="Google" id="ProtNLM"/>
    </source>
</evidence>
<evidence type="ECO:0000313" key="3">
    <source>
        <dbReference type="Proteomes" id="UP001301769"/>
    </source>
</evidence>
<reference evidence="2" key="1">
    <citation type="journal article" date="2023" name="Mol. Phylogenet. Evol.">
        <title>Genome-scale phylogeny and comparative genomics of the fungal order Sordariales.</title>
        <authorList>
            <person name="Hensen N."/>
            <person name="Bonometti L."/>
            <person name="Westerberg I."/>
            <person name="Brannstrom I.O."/>
            <person name="Guillou S."/>
            <person name="Cros-Aarteil S."/>
            <person name="Calhoun S."/>
            <person name="Haridas S."/>
            <person name="Kuo A."/>
            <person name="Mondo S."/>
            <person name="Pangilinan J."/>
            <person name="Riley R."/>
            <person name="LaButti K."/>
            <person name="Andreopoulos B."/>
            <person name="Lipzen A."/>
            <person name="Chen C."/>
            <person name="Yan M."/>
            <person name="Daum C."/>
            <person name="Ng V."/>
            <person name="Clum A."/>
            <person name="Steindorff A."/>
            <person name="Ohm R.A."/>
            <person name="Martin F."/>
            <person name="Silar P."/>
            <person name="Natvig D.O."/>
            <person name="Lalanne C."/>
            <person name="Gautier V."/>
            <person name="Ament-Velasquez S.L."/>
            <person name="Kruys A."/>
            <person name="Hutchinson M.I."/>
            <person name="Powell A.J."/>
            <person name="Barry K."/>
            <person name="Miller A.N."/>
            <person name="Grigoriev I.V."/>
            <person name="Debuchy R."/>
            <person name="Gladieux P."/>
            <person name="Hiltunen Thoren M."/>
            <person name="Johannesson H."/>
        </authorList>
    </citation>
    <scope>NUCLEOTIDE SEQUENCE</scope>
    <source>
        <strain evidence="2">PSN293</strain>
    </source>
</reference>
<accession>A0AAN6XS23</accession>
<evidence type="ECO:0000313" key="2">
    <source>
        <dbReference type="EMBL" id="KAK4205878.1"/>
    </source>
</evidence>
<keyword evidence="3" id="KW-1185">Reference proteome</keyword>
<dbReference type="EMBL" id="MU858700">
    <property type="protein sequence ID" value="KAK4205878.1"/>
    <property type="molecule type" value="Genomic_DNA"/>
</dbReference>